<organism evidence="3 4">
    <name type="scientific">Candidatus Wallbacteria bacterium HGW-Wallbacteria-1</name>
    <dbReference type="NCBI Taxonomy" id="2013854"/>
    <lineage>
        <taxon>Bacteria</taxon>
        <taxon>Candidatus Walliibacteriota</taxon>
    </lineage>
</organism>
<feature type="compositionally biased region" description="Basic residues" evidence="2">
    <location>
        <begin position="344"/>
        <end position="354"/>
    </location>
</feature>
<keyword evidence="1" id="KW-0802">TPR repeat</keyword>
<dbReference type="InterPro" id="IPR019734">
    <property type="entry name" value="TPR_rpt"/>
</dbReference>
<comment type="caution">
    <text evidence="3">The sequence shown here is derived from an EMBL/GenBank/DDBJ whole genome shotgun (WGS) entry which is preliminary data.</text>
</comment>
<dbReference type="AlphaFoldDB" id="A0A2N1PSZ0"/>
<dbReference type="Gene3D" id="2.40.160.60">
    <property type="entry name" value="Outer membrane protein transport protein (OMPP1/FadL/TodX)"/>
    <property type="match status" value="1"/>
</dbReference>
<dbReference type="NCBIfam" id="NF033709">
    <property type="entry name" value="PorV_fam"/>
    <property type="match status" value="1"/>
</dbReference>
<evidence type="ECO:0000313" key="4">
    <source>
        <dbReference type="Proteomes" id="UP000233256"/>
    </source>
</evidence>
<dbReference type="InterPro" id="IPR011990">
    <property type="entry name" value="TPR-like_helical_dom_sf"/>
</dbReference>
<accession>A0A2N1PSZ0</accession>
<dbReference type="SUPFAM" id="SSF56935">
    <property type="entry name" value="Porins"/>
    <property type="match status" value="1"/>
</dbReference>
<feature type="region of interest" description="Disordered" evidence="2">
    <location>
        <begin position="327"/>
        <end position="354"/>
    </location>
</feature>
<dbReference type="EMBL" id="PGXC01000003">
    <property type="protein sequence ID" value="PKK91459.1"/>
    <property type="molecule type" value="Genomic_DNA"/>
</dbReference>
<dbReference type="PROSITE" id="PS50005">
    <property type="entry name" value="TPR"/>
    <property type="match status" value="2"/>
</dbReference>
<reference evidence="3 4" key="1">
    <citation type="journal article" date="2017" name="ISME J.">
        <title>Potential for microbial H2 and metal transformations associated with novel bacteria and archaea in deep terrestrial subsurface sediments.</title>
        <authorList>
            <person name="Hernsdorf A.W."/>
            <person name="Amano Y."/>
            <person name="Miyakawa K."/>
            <person name="Ise K."/>
            <person name="Suzuki Y."/>
            <person name="Anantharaman K."/>
            <person name="Probst A."/>
            <person name="Burstein D."/>
            <person name="Thomas B.C."/>
            <person name="Banfield J.F."/>
        </authorList>
    </citation>
    <scope>NUCLEOTIDE SEQUENCE [LARGE SCALE GENOMIC DNA]</scope>
    <source>
        <strain evidence="3">HGW-Wallbacteria-1</strain>
    </source>
</reference>
<feature type="repeat" description="TPR" evidence="1">
    <location>
        <begin position="431"/>
        <end position="464"/>
    </location>
</feature>
<dbReference type="Gene3D" id="1.25.40.10">
    <property type="entry name" value="Tetratricopeptide repeat domain"/>
    <property type="match status" value="1"/>
</dbReference>
<evidence type="ECO:0000313" key="3">
    <source>
        <dbReference type="EMBL" id="PKK91459.1"/>
    </source>
</evidence>
<evidence type="ECO:0000256" key="2">
    <source>
        <dbReference type="SAM" id="MobiDB-lite"/>
    </source>
</evidence>
<feature type="repeat" description="TPR" evidence="1">
    <location>
        <begin position="397"/>
        <end position="430"/>
    </location>
</feature>
<name>A0A2N1PSZ0_9BACT</name>
<dbReference type="Proteomes" id="UP000233256">
    <property type="component" value="Unassembled WGS sequence"/>
</dbReference>
<gene>
    <name evidence="3" type="ORF">CVV64_06805</name>
</gene>
<dbReference type="Pfam" id="PF13414">
    <property type="entry name" value="TPR_11"/>
    <property type="match status" value="1"/>
</dbReference>
<proteinExistence type="predicted"/>
<evidence type="ECO:0000256" key="1">
    <source>
        <dbReference type="PROSITE-ProRule" id="PRU00339"/>
    </source>
</evidence>
<sequence length="478" mass="51517">MSNNFPFAGQSPGGSMMRKIKPLFATFLLTAGLLWTSAVYAEAGGAAAYLKMGVGARAIGMGEAYVGVAEEGIAAFWNPAGLSQVNRPQLSAMHADLNLDRKYDFINFAAPANEKVTWGVSWIHSAIEGIERRAGLNDVGYNPGDLMGYFDDKENALFGSVAFKSTDRLSLGASLKYLSHDLYQNSADGLGLDLGMLYKANQDFSVGVAIKEIGASLKWDTASGRKDDVPLNATLGFMYTPLEKVRMALDINKIEDLDTKVNFGVEGDISSAVALRAGVHDGDLTAGIGVKIKDWAMDYAFAEQELGDIHRISGSILFGDAGEASENHKTKVAAAAPEKETPKPRRRSRKAKKAARQAKAIAEKAVAVAEPMTADMPTAPAVVEPVQAAISGAGDQIMGLIELGDKALLKKDYEAAANLYKKAVALDPRQADPYFKLGNMHVVKKEMKAAREYYKMGMSINPESHYSKYARAVLETRE</sequence>
<protein>
    <submittedName>
        <fullName evidence="3">Uncharacterized protein</fullName>
    </submittedName>
</protein>
<dbReference type="SUPFAM" id="SSF48452">
    <property type="entry name" value="TPR-like"/>
    <property type="match status" value="1"/>
</dbReference>
<dbReference type="SMART" id="SM00028">
    <property type="entry name" value="TPR"/>
    <property type="match status" value="2"/>
</dbReference>